<comment type="similarity">
    <text evidence="2">Belongs to the SPT5 family.</text>
</comment>
<dbReference type="Proteomes" id="UP001163823">
    <property type="component" value="Chromosome 11"/>
</dbReference>
<dbReference type="CDD" id="cd06082">
    <property type="entry name" value="KOW_Spt5_2"/>
    <property type="match status" value="1"/>
</dbReference>
<dbReference type="PANTHER" id="PTHR11125:SF7">
    <property type="entry name" value="TRANSCRIPTION ELONGATION FACTOR SPT5"/>
    <property type="match status" value="1"/>
</dbReference>
<reference evidence="8" key="1">
    <citation type="journal article" date="2023" name="Science">
        <title>Elucidation of the pathway for biosynthesis of saponin adjuvants from the soapbark tree.</title>
        <authorList>
            <person name="Reed J."/>
            <person name="Orme A."/>
            <person name="El-Demerdash A."/>
            <person name="Owen C."/>
            <person name="Martin L.B.B."/>
            <person name="Misra R.C."/>
            <person name="Kikuchi S."/>
            <person name="Rejzek M."/>
            <person name="Martin A.C."/>
            <person name="Harkess A."/>
            <person name="Leebens-Mack J."/>
            <person name="Louveau T."/>
            <person name="Stephenson M.J."/>
            <person name="Osbourn A."/>
        </authorList>
    </citation>
    <scope>NUCLEOTIDE SEQUENCE</scope>
    <source>
        <strain evidence="8">S10</strain>
    </source>
</reference>
<dbReference type="Gene3D" id="2.30.30.30">
    <property type="match status" value="4"/>
</dbReference>
<feature type="compositionally biased region" description="Polar residues" evidence="5">
    <location>
        <begin position="775"/>
        <end position="786"/>
    </location>
</feature>
<evidence type="ECO:0000313" key="9">
    <source>
        <dbReference type="Proteomes" id="UP001163823"/>
    </source>
</evidence>
<feature type="domain" description="NusG-like N-terminal" evidence="6">
    <location>
        <begin position="91"/>
        <end position="177"/>
    </location>
</feature>
<accession>A0AAD7L4A9</accession>
<dbReference type="Pfam" id="PF23284">
    <property type="entry name" value="KOW2_Spt5"/>
    <property type="match status" value="1"/>
</dbReference>
<evidence type="ECO:0000313" key="8">
    <source>
        <dbReference type="EMBL" id="KAJ7951333.1"/>
    </source>
</evidence>
<dbReference type="Pfam" id="PF03439">
    <property type="entry name" value="Spt5-NGN"/>
    <property type="match status" value="1"/>
</dbReference>
<evidence type="ECO:0000256" key="2">
    <source>
        <dbReference type="ARBA" id="ARBA00006956"/>
    </source>
</evidence>
<dbReference type="InterPro" id="IPR022581">
    <property type="entry name" value="Spt5_N"/>
</dbReference>
<dbReference type="SMART" id="SM00738">
    <property type="entry name" value="NGN"/>
    <property type="match status" value="1"/>
</dbReference>
<dbReference type="CDD" id="cd06081">
    <property type="entry name" value="KOW_Spt5_1"/>
    <property type="match status" value="1"/>
</dbReference>
<evidence type="ECO:0000256" key="3">
    <source>
        <dbReference type="ARBA" id="ARBA00023163"/>
    </source>
</evidence>
<dbReference type="InterPro" id="IPR005825">
    <property type="entry name" value="Ribosomal_uL24_CS"/>
</dbReference>
<feature type="domain" description="KOW" evidence="7">
    <location>
        <begin position="334"/>
        <end position="361"/>
    </location>
</feature>
<dbReference type="Gene3D" id="3.30.70.940">
    <property type="entry name" value="NusG, N-terminal domain"/>
    <property type="match status" value="1"/>
</dbReference>
<evidence type="ECO:0000259" key="7">
    <source>
        <dbReference type="SMART" id="SM00739"/>
    </source>
</evidence>
<feature type="compositionally biased region" description="Acidic residues" evidence="5">
    <location>
        <begin position="1"/>
        <end position="25"/>
    </location>
</feature>
<dbReference type="GO" id="GO:0003735">
    <property type="term" value="F:structural constituent of ribosome"/>
    <property type="evidence" value="ECO:0007669"/>
    <property type="project" value="InterPro"/>
</dbReference>
<keyword evidence="8" id="KW-0648">Protein biosynthesis</keyword>
<evidence type="ECO:0000256" key="4">
    <source>
        <dbReference type="ARBA" id="ARBA00023242"/>
    </source>
</evidence>
<dbReference type="InterPro" id="IPR006645">
    <property type="entry name" value="NGN-like_dom"/>
</dbReference>
<dbReference type="Pfam" id="PF23290">
    <property type="entry name" value="KOW5_SPT5"/>
    <property type="match status" value="1"/>
</dbReference>
<dbReference type="InterPro" id="IPR039385">
    <property type="entry name" value="NGN_Euk"/>
</dbReference>
<dbReference type="GO" id="GO:0006368">
    <property type="term" value="P:transcription elongation by RNA polymerase II"/>
    <property type="evidence" value="ECO:0007669"/>
    <property type="project" value="TreeGrafter"/>
</dbReference>
<protein>
    <submittedName>
        <fullName evidence="8">Transcription elongation factor SPT5</fullName>
    </submittedName>
</protein>
<dbReference type="CDD" id="cd09888">
    <property type="entry name" value="NGN_Euk"/>
    <property type="match status" value="1"/>
</dbReference>
<dbReference type="Pfam" id="PF23042">
    <property type="entry name" value="KOW1_SPT5"/>
    <property type="match status" value="1"/>
</dbReference>
<dbReference type="InterPro" id="IPR039659">
    <property type="entry name" value="SPT5"/>
</dbReference>
<keyword evidence="3" id="KW-0804">Transcription</keyword>
<dbReference type="Pfam" id="PF00467">
    <property type="entry name" value="KOW"/>
    <property type="match status" value="1"/>
</dbReference>
<dbReference type="EMBL" id="JARAOO010000011">
    <property type="protein sequence ID" value="KAJ7951333.1"/>
    <property type="molecule type" value="Genomic_DNA"/>
</dbReference>
<keyword evidence="4" id="KW-0539">Nucleus</keyword>
<feature type="domain" description="KOW" evidence="7">
    <location>
        <begin position="629"/>
        <end position="656"/>
    </location>
</feature>
<dbReference type="FunFam" id="2.30.30.30:FF:000027">
    <property type="entry name" value="Transcription elongation factor SPT5"/>
    <property type="match status" value="1"/>
</dbReference>
<dbReference type="InterPro" id="IPR005824">
    <property type="entry name" value="KOW"/>
</dbReference>
<feature type="compositionally biased region" description="Polar residues" evidence="5">
    <location>
        <begin position="754"/>
        <end position="765"/>
    </location>
</feature>
<dbReference type="InterPro" id="IPR041978">
    <property type="entry name" value="KOW_Spt5_5"/>
</dbReference>
<evidence type="ECO:0000256" key="1">
    <source>
        <dbReference type="ARBA" id="ARBA00004123"/>
    </source>
</evidence>
<dbReference type="GO" id="GO:0005840">
    <property type="term" value="C:ribosome"/>
    <property type="evidence" value="ECO:0007669"/>
    <property type="project" value="InterPro"/>
</dbReference>
<dbReference type="CDD" id="cd06083">
    <property type="entry name" value="KOW_Spt5_3"/>
    <property type="match status" value="1"/>
</dbReference>
<dbReference type="GO" id="GO:0032784">
    <property type="term" value="P:regulation of DNA-templated transcription elongation"/>
    <property type="evidence" value="ECO:0007669"/>
    <property type="project" value="InterPro"/>
</dbReference>
<proteinExistence type="inferred from homology"/>
<name>A0AAD7L4A9_QUISA</name>
<dbReference type="Pfam" id="PF23291">
    <property type="entry name" value="KOW4_SPT5"/>
    <property type="match status" value="1"/>
</dbReference>
<dbReference type="GO" id="GO:0003746">
    <property type="term" value="F:translation elongation factor activity"/>
    <property type="evidence" value="ECO:0007669"/>
    <property type="project" value="UniProtKB-KW"/>
</dbReference>
<comment type="caution">
    <text evidence="8">The sequence shown here is derived from an EMBL/GenBank/DDBJ whole genome shotgun (WGS) entry which is preliminary data.</text>
</comment>
<dbReference type="FunFam" id="3.30.70.940:FF:000007">
    <property type="entry name" value="Transcription elongation factor SPT5"/>
    <property type="match status" value="1"/>
</dbReference>
<feature type="domain" description="KOW" evidence="7">
    <location>
        <begin position="510"/>
        <end position="537"/>
    </location>
</feature>
<dbReference type="PROSITE" id="PS01108">
    <property type="entry name" value="RIBOSOMAL_L24"/>
    <property type="match status" value="1"/>
</dbReference>
<dbReference type="InterPro" id="IPR041975">
    <property type="entry name" value="KOW_Spt5_2"/>
</dbReference>
<gene>
    <name evidence="8" type="ORF">O6P43_027398</name>
</gene>
<dbReference type="InterPro" id="IPR008991">
    <property type="entry name" value="Translation_prot_SH3-like_sf"/>
</dbReference>
<dbReference type="GO" id="GO:0032044">
    <property type="term" value="C:DSIF complex"/>
    <property type="evidence" value="ECO:0007669"/>
    <property type="project" value="TreeGrafter"/>
</dbReference>
<sequence>MDIEAEASSDDGEDDEEGGEDDFIDDAGAYLPEEDDGSRVQSRPFLPLEDQDDDEFIERYLQKINERSCEMEYDEENANVEQQALLPSIRDPKLWLVKCAIGHERMASACLMQMYIDKGAELQIRSAIALDNLRNYIYVEAYKEAPVREACRGLRYISAQKISLVPIAEMTNVLSIKSKAVNLSKDTWVRIKSGIYKGDLAQVVGVDNLSQRVTVKLIPRIGLQALANKLEGREVVKKKAFVPPPRLINFKEAGELCIGLVRKQDPFSRGYVDIIGGMMFKDGFLYKVLSMKSISFQNVKPTFNELENFGNRGDNGDVDIPSLSTLFLNRKKGHFMKGDAVIVISGEVKNLKGWVDKVDEEIVYIRTAIKGVTETLAVNESEICKHFEPGNHVKVVSGLHEGSIGMVVKVEKHVLTILSDTTKDHIHVFADDVVESFEVTCGITRLGNYVLHDLVLLDDLSFGVIIRVESEAFLVLKGVSNQQEVALVKLREIKSKIEKKFRGHDDFNNIICVNDIVQILQGPCKGKQGPVQHIYRGVLFFYDCYHLEHAGFICAKANSCQVVGGSRSYDGNVSQFLNRFPRGGPLEEGRGADRGNDRCIGNGGKHRVNGGSDLSVGTGVRYRNNRGNDCSVGTMVKVSKGPYKGYCSHIVEVKGTVVWIELESQMKIVRVAVSCDVIPDSVAVTTPFRVTPRYGILGSQTPLRPSQTPVRDFRATPSHDGMRTPMRHSAWNIYTTMNPQRDDWEDGNPGSWRITPQYQYGSPLSRSDDAPISGWASTSSNYSQAGTPRGQMKLPNHDRS</sequence>
<dbReference type="InterPro" id="IPR014722">
    <property type="entry name" value="Rib_uL2_dom2"/>
</dbReference>
<keyword evidence="9" id="KW-1185">Reference proteome</keyword>
<evidence type="ECO:0000256" key="5">
    <source>
        <dbReference type="SAM" id="MobiDB-lite"/>
    </source>
</evidence>
<dbReference type="SMART" id="SM00739">
    <property type="entry name" value="KOW"/>
    <property type="match status" value="5"/>
</dbReference>
<dbReference type="GO" id="GO:0003729">
    <property type="term" value="F:mRNA binding"/>
    <property type="evidence" value="ECO:0007669"/>
    <property type="project" value="TreeGrafter"/>
</dbReference>
<dbReference type="InterPro" id="IPR036735">
    <property type="entry name" value="NGN_dom_sf"/>
</dbReference>
<dbReference type="InterPro" id="IPR005100">
    <property type="entry name" value="NGN-domain"/>
</dbReference>
<dbReference type="SUPFAM" id="SSF50104">
    <property type="entry name" value="Translation proteins SH3-like domain"/>
    <property type="match status" value="2"/>
</dbReference>
<dbReference type="AlphaFoldDB" id="A0AAD7L4A9"/>
<dbReference type="InterPro" id="IPR057936">
    <property type="entry name" value="KOWx_Spt5"/>
</dbReference>
<dbReference type="CDD" id="cd06084">
    <property type="entry name" value="KOW_Spt5_4"/>
    <property type="match status" value="1"/>
</dbReference>
<feature type="domain" description="KOW" evidence="7">
    <location>
        <begin position="182"/>
        <end position="209"/>
    </location>
</feature>
<dbReference type="Pfam" id="PF23037">
    <property type="entry name" value="KOWx_SPT5"/>
    <property type="match status" value="1"/>
</dbReference>
<feature type="compositionally biased region" description="Polar residues" evidence="5">
    <location>
        <begin position="699"/>
        <end position="709"/>
    </location>
</feature>
<dbReference type="PANTHER" id="PTHR11125">
    <property type="entry name" value="SUPPRESSOR OF TY 5"/>
    <property type="match status" value="1"/>
</dbReference>
<comment type="subcellular location">
    <subcellularLocation>
        <location evidence="1">Nucleus</location>
    </subcellularLocation>
</comment>
<feature type="region of interest" description="Disordered" evidence="5">
    <location>
        <begin position="699"/>
        <end position="725"/>
    </location>
</feature>
<dbReference type="InterPro" id="IPR041977">
    <property type="entry name" value="KOW_Spt5_4"/>
</dbReference>
<feature type="region of interest" description="Disordered" evidence="5">
    <location>
        <begin position="738"/>
        <end position="800"/>
    </location>
</feature>
<organism evidence="8 9">
    <name type="scientific">Quillaja saponaria</name>
    <name type="common">Soap bark tree</name>
    <dbReference type="NCBI Taxonomy" id="32244"/>
    <lineage>
        <taxon>Eukaryota</taxon>
        <taxon>Viridiplantae</taxon>
        <taxon>Streptophyta</taxon>
        <taxon>Embryophyta</taxon>
        <taxon>Tracheophyta</taxon>
        <taxon>Spermatophyta</taxon>
        <taxon>Magnoliopsida</taxon>
        <taxon>eudicotyledons</taxon>
        <taxon>Gunneridae</taxon>
        <taxon>Pentapetalae</taxon>
        <taxon>rosids</taxon>
        <taxon>fabids</taxon>
        <taxon>Fabales</taxon>
        <taxon>Quillajaceae</taxon>
        <taxon>Quillaja</taxon>
    </lineage>
</organism>
<dbReference type="Pfam" id="PF11942">
    <property type="entry name" value="Spt5_N"/>
    <property type="match status" value="1"/>
</dbReference>
<dbReference type="GO" id="GO:0006357">
    <property type="term" value="P:regulation of transcription by RNA polymerase II"/>
    <property type="evidence" value="ECO:0007669"/>
    <property type="project" value="InterPro"/>
</dbReference>
<evidence type="ECO:0000259" key="6">
    <source>
        <dbReference type="SMART" id="SM00738"/>
    </source>
</evidence>
<feature type="region of interest" description="Disordered" evidence="5">
    <location>
        <begin position="1"/>
        <end position="46"/>
    </location>
</feature>
<keyword evidence="8" id="KW-0251">Elongation factor</keyword>
<feature type="domain" description="KOW" evidence="7">
    <location>
        <begin position="386"/>
        <end position="413"/>
    </location>
</feature>
<dbReference type="InterPro" id="IPR041973">
    <property type="entry name" value="KOW_Spt5_1"/>
</dbReference>
<dbReference type="InterPro" id="IPR041976">
    <property type="entry name" value="KOW_Spt5_3"/>
</dbReference>
<dbReference type="KEGG" id="qsa:O6P43_027398"/>